<reference evidence="1 2" key="1">
    <citation type="submission" date="2024-02" db="EMBL/GenBank/DDBJ databases">
        <authorList>
            <person name="Daric V."/>
            <person name="Darras S."/>
        </authorList>
    </citation>
    <scope>NUCLEOTIDE SEQUENCE [LARGE SCALE GENOMIC DNA]</scope>
</reference>
<evidence type="ECO:0000313" key="1">
    <source>
        <dbReference type="EMBL" id="CAK8676181.1"/>
    </source>
</evidence>
<proteinExistence type="predicted"/>
<name>A0ABP0F8Z0_CLALP</name>
<comment type="caution">
    <text evidence="1">The sequence shown here is derived from an EMBL/GenBank/DDBJ whole genome shotgun (WGS) entry which is preliminary data.</text>
</comment>
<dbReference type="EMBL" id="CAWYQH010000024">
    <property type="protein sequence ID" value="CAK8676181.1"/>
    <property type="molecule type" value="Genomic_DNA"/>
</dbReference>
<gene>
    <name evidence="1" type="ORF">CVLEPA_LOCUS5660</name>
</gene>
<dbReference type="Proteomes" id="UP001642483">
    <property type="component" value="Unassembled WGS sequence"/>
</dbReference>
<protein>
    <submittedName>
        <fullName evidence="1">Uncharacterized protein</fullName>
    </submittedName>
</protein>
<keyword evidence="2" id="KW-1185">Reference proteome</keyword>
<accession>A0ABP0F8Z0</accession>
<organism evidence="1 2">
    <name type="scientific">Clavelina lepadiformis</name>
    <name type="common">Light-bulb sea squirt</name>
    <name type="synonym">Ascidia lepadiformis</name>
    <dbReference type="NCBI Taxonomy" id="159417"/>
    <lineage>
        <taxon>Eukaryota</taxon>
        <taxon>Metazoa</taxon>
        <taxon>Chordata</taxon>
        <taxon>Tunicata</taxon>
        <taxon>Ascidiacea</taxon>
        <taxon>Aplousobranchia</taxon>
        <taxon>Clavelinidae</taxon>
        <taxon>Clavelina</taxon>
    </lineage>
</organism>
<sequence>MFVTVDAFRISLNSRKKTPPSLLVSYNEAGTMQAFIVADSIHVRCNNDSRVVLGYLMQLIGCYYAWQLQYPKAYPIFGFLQAHLLKDSLSGYHKSSKYIFFEKQYEHGTL</sequence>
<evidence type="ECO:0000313" key="2">
    <source>
        <dbReference type="Proteomes" id="UP001642483"/>
    </source>
</evidence>